<dbReference type="PROSITE" id="PS51257">
    <property type="entry name" value="PROKAR_LIPOPROTEIN"/>
    <property type="match status" value="1"/>
</dbReference>
<comment type="caution">
    <text evidence="1">The sequence shown here is derived from an EMBL/GenBank/DDBJ whole genome shotgun (WGS) entry which is preliminary data.</text>
</comment>
<proteinExistence type="predicted"/>
<protein>
    <recommendedName>
        <fullName evidence="3">6-bladed beta-propeller</fullName>
    </recommendedName>
</protein>
<dbReference type="AlphaFoldDB" id="A0A0C3RDC0"/>
<dbReference type="Proteomes" id="UP000031980">
    <property type="component" value="Unassembled WGS sequence"/>
</dbReference>
<sequence length="393" mass="46404">MPSQRKENMKNSCILMLLLLGIGCERVQIPEGKNKIAYDIVENYSRKNISYHTSLLLDTLYFSAKQASMEGDFLIKNDTLYFVDRVLSSVLVYDKEGVYIRSALGFGRGENEIPGLNQMTTTERDRFIILDKQWFIYLIDSNLNVDSKFFIRWDGEFIDSSKFEHPDPNNPNIYEVEYGKNKIVAYDEYLFFPVVTEHVKFNAYGEGHTPQYYSESFNLAKLSLKNGMIEQLLCNYPPVYKRYRYLSNFKYLLFDLYRDSLFFSFEVDTLVYRMNMKDSTVISFGNSGVEMDTAYPEFRTFEDSDIHFSACRQNYGYYRYLKWIPQTNVLFRGYQKQKAPFEDGLQVYRNRCLVADFNVPRGFEVIGYIAPWYYAGVKPDYANEKFIIYRFKL</sequence>
<keyword evidence="2" id="KW-1185">Reference proteome</keyword>
<evidence type="ECO:0008006" key="3">
    <source>
        <dbReference type="Google" id="ProtNLM"/>
    </source>
</evidence>
<organism evidence="1 2">
    <name type="scientific">Sanguibacteroides justesenii</name>
    <dbReference type="NCBI Taxonomy" id="1547597"/>
    <lineage>
        <taxon>Bacteria</taxon>
        <taxon>Pseudomonadati</taxon>
        <taxon>Bacteroidota</taxon>
        <taxon>Bacteroidia</taxon>
        <taxon>Bacteroidales</taxon>
        <taxon>Porphyromonadaceae</taxon>
        <taxon>Sanguibacteroides</taxon>
    </lineage>
</organism>
<evidence type="ECO:0000313" key="1">
    <source>
        <dbReference type="EMBL" id="KIO44211.1"/>
    </source>
</evidence>
<reference evidence="1 2" key="1">
    <citation type="submission" date="2014-07" db="EMBL/GenBank/DDBJ databases">
        <title>Porphyromonadaceae bacterium OUH 308042 = ATCC BAA-2681 = DSM 28342 draft genome.</title>
        <authorList>
            <person name="Sydenham T.V."/>
            <person name="Hasman H."/>
            <person name="Justensen U.S."/>
        </authorList>
    </citation>
    <scope>NUCLEOTIDE SEQUENCE [LARGE SCALE GENOMIC DNA]</scope>
    <source>
        <strain evidence="1 2">OUH 308042</strain>
    </source>
</reference>
<accession>A0A0C3RDC0</accession>
<gene>
    <name evidence="1" type="ORF">BA92_12655</name>
</gene>
<dbReference type="EMBL" id="JPIU01000040">
    <property type="protein sequence ID" value="KIO44211.1"/>
    <property type="molecule type" value="Genomic_DNA"/>
</dbReference>
<evidence type="ECO:0000313" key="2">
    <source>
        <dbReference type="Proteomes" id="UP000031980"/>
    </source>
</evidence>
<name>A0A0C3RDC0_9PORP</name>